<dbReference type="PANTHER" id="PTHR19328:SF75">
    <property type="entry name" value="ALDOSE SUGAR DEHYDROGENASE YLII"/>
    <property type="match status" value="1"/>
</dbReference>
<evidence type="ECO:0000313" key="3">
    <source>
        <dbReference type="Proteomes" id="UP000480178"/>
    </source>
</evidence>
<sequence>MKNKLLGKLSGRTPFQTLLTIRSRFLFVLVALATIPGCQLIEDFFDDHENIISKPGLELVVEGLSQPIAMSEAPDSSGRLFIVDQTGLIRIVDADGNIVQEPFLNIRDKIVTLNTIYDERGLLGLAFHPDYKTNGRFFVNYSAPLRAGAPSTWNHTSVVAEYKVSAASPLVADKSSEKIILAIDKPQGNHNGGTLAFGPTDHYLYFSIGDGGGGDDVGEGHVEDWYEKNAGGNGQDITQNLLGSILRIDVNGGSPYSIPAFNPFVGKQGLDEIYAYGFRNPYRFSFDMGGEHRLFVGDAGQELWEEVSIVTRGGNYGWNVKEGTHCFDTTNPDASAQDCPSTDPDGNPLIDPVIEVKNSKQTGGSGLVIVGGNVYRGKALPQYEGKYIFGMWSLSFGAPDGLVFVATPQASGLWNYKEIKFANTPTGQLKHYVLGFGQDSKGEVYILTSDATGPTGTSGKLYKIIDDAKK</sequence>
<dbReference type="AlphaFoldDB" id="A0A6C0GCY5"/>
<dbReference type="Proteomes" id="UP000480178">
    <property type="component" value="Chromosome"/>
</dbReference>
<accession>A0A6C0GCY5</accession>
<evidence type="ECO:0000259" key="1">
    <source>
        <dbReference type="Pfam" id="PF07995"/>
    </source>
</evidence>
<dbReference type="InterPro" id="IPR011041">
    <property type="entry name" value="Quinoprot_gluc/sorb_DH_b-prop"/>
</dbReference>
<reference evidence="2 3" key="1">
    <citation type="submission" date="2020-01" db="EMBL/GenBank/DDBJ databases">
        <authorList>
            <person name="Kim M.K."/>
        </authorList>
    </citation>
    <scope>NUCLEOTIDE SEQUENCE [LARGE SCALE GENOMIC DNA]</scope>
    <source>
        <strain evidence="2 3">172606-1</strain>
    </source>
</reference>
<dbReference type="EMBL" id="CP048222">
    <property type="protein sequence ID" value="QHT65714.1"/>
    <property type="molecule type" value="Genomic_DNA"/>
</dbReference>
<feature type="domain" description="Glucose/Sorbosone dehydrogenase" evidence="1">
    <location>
        <begin position="64"/>
        <end position="391"/>
    </location>
</feature>
<dbReference type="InterPro" id="IPR011042">
    <property type="entry name" value="6-blade_b-propeller_TolB-like"/>
</dbReference>
<dbReference type="PANTHER" id="PTHR19328">
    <property type="entry name" value="HEDGEHOG-INTERACTING PROTEIN"/>
    <property type="match status" value="1"/>
</dbReference>
<organism evidence="2 3">
    <name type="scientific">Rhodocytophaga rosea</name>
    <dbReference type="NCBI Taxonomy" id="2704465"/>
    <lineage>
        <taxon>Bacteria</taxon>
        <taxon>Pseudomonadati</taxon>
        <taxon>Bacteroidota</taxon>
        <taxon>Cytophagia</taxon>
        <taxon>Cytophagales</taxon>
        <taxon>Rhodocytophagaceae</taxon>
        <taxon>Rhodocytophaga</taxon>
    </lineage>
</organism>
<dbReference type="Pfam" id="PF07995">
    <property type="entry name" value="GSDH"/>
    <property type="match status" value="1"/>
</dbReference>
<evidence type="ECO:0000313" key="2">
    <source>
        <dbReference type="EMBL" id="QHT65714.1"/>
    </source>
</evidence>
<dbReference type="InterPro" id="IPR012938">
    <property type="entry name" value="Glc/Sorbosone_DH"/>
</dbReference>
<dbReference type="Gene3D" id="2.120.10.30">
    <property type="entry name" value="TolB, C-terminal domain"/>
    <property type="match status" value="1"/>
</dbReference>
<name>A0A6C0GCY5_9BACT</name>
<proteinExistence type="predicted"/>
<keyword evidence="3" id="KW-1185">Reference proteome</keyword>
<dbReference type="KEGG" id="rhoz:GXP67_03050"/>
<gene>
    <name evidence="2" type="ORF">GXP67_03050</name>
</gene>
<dbReference type="SUPFAM" id="SSF50952">
    <property type="entry name" value="Soluble quinoprotein glucose dehydrogenase"/>
    <property type="match status" value="1"/>
</dbReference>
<protein>
    <submittedName>
        <fullName evidence="2">PQQ-dependent sugar dehydrogenase</fullName>
    </submittedName>
</protein>
<dbReference type="RefSeq" id="WP_162441794.1">
    <property type="nucleotide sequence ID" value="NZ_CP048222.1"/>
</dbReference>